<proteinExistence type="inferred from homology"/>
<accession>A0AAU8IGQ6</accession>
<comment type="similarity">
    <text evidence="1">Belongs to the methyltransferase superfamily.</text>
</comment>
<dbReference type="InterPro" id="IPR051052">
    <property type="entry name" value="Diverse_substrate_MTase"/>
</dbReference>
<dbReference type="InterPro" id="IPR013216">
    <property type="entry name" value="Methyltransf_11"/>
</dbReference>
<dbReference type="CDD" id="cd02440">
    <property type="entry name" value="AdoMet_MTases"/>
    <property type="match status" value="1"/>
</dbReference>
<protein>
    <submittedName>
        <fullName evidence="5">Class I SAM-dependent methyltransferase</fullName>
    </submittedName>
</protein>
<keyword evidence="3" id="KW-0808">Transferase</keyword>
<dbReference type="GO" id="GO:0008757">
    <property type="term" value="F:S-adenosylmethionine-dependent methyltransferase activity"/>
    <property type="evidence" value="ECO:0007669"/>
    <property type="project" value="InterPro"/>
</dbReference>
<feature type="domain" description="Methyltransferase type 11" evidence="4">
    <location>
        <begin position="43"/>
        <end position="135"/>
    </location>
</feature>
<dbReference type="Gene3D" id="3.40.50.150">
    <property type="entry name" value="Vaccinia Virus protein VP39"/>
    <property type="match status" value="1"/>
</dbReference>
<dbReference type="InterPro" id="IPR029063">
    <property type="entry name" value="SAM-dependent_MTases_sf"/>
</dbReference>
<dbReference type="Pfam" id="PF08241">
    <property type="entry name" value="Methyltransf_11"/>
    <property type="match status" value="1"/>
</dbReference>
<dbReference type="SUPFAM" id="SSF53335">
    <property type="entry name" value="S-adenosyl-L-methionine-dependent methyltransferases"/>
    <property type="match status" value="1"/>
</dbReference>
<gene>
    <name evidence="5" type="ORF">ABNN70_02290</name>
</gene>
<evidence type="ECO:0000259" key="4">
    <source>
        <dbReference type="Pfam" id="PF08241"/>
    </source>
</evidence>
<evidence type="ECO:0000256" key="2">
    <source>
        <dbReference type="ARBA" id="ARBA00022603"/>
    </source>
</evidence>
<organism evidence="5">
    <name type="scientific">Sporolactobacillus sp. Y61</name>
    <dbReference type="NCBI Taxonomy" id="3160863"/>
    <lineage>
        <taxon>Bacteria</taxon>
        <taxon>Bacillati</taxon>
        <taxon>Bacillota</taxon>
        <taxon>Bacilli</taxon>
        <taxon>Bacillales</taxon>
        <taxon>Sporolactobacillaceae</taxon>
        <taxon>Sporolactobacillus</taxon>
    </lineage>
</organism>
<evidence type="ECO:0000313" key="5">
    <source>
        <dbReference type="EMBL" id="XCJ17377.1"/>
    </source>
</evidence>
<dbReference type="EMBL" id="CP159510">
    <property type="protein sequence ID" value="XCJ17377.1"/>
    <property type="molecule type" value="Genomic_DNA"/>
</dbReference>
<name>A0AAU8IGQ6_9BACL</name>
<sequence>MGNTEKFTGKAEVYAQFRPDYPETFVRDLILENHLSPSSVVADIGSGTGILTGQLLNQGLNVIAVEPNAEMRQIAESAFGSNPLFTSVPATAEQTTLKTGSVDLVTVAQAFHWFNPEQFKEECRRILKPDGKVVLIWNSRVPHAPLIRETASVCRKFCPVFHGFSGGTREDPAPFQTFFRNGRFAVRKYDHPLSYSLNAFLGRHLSASYAPKGQKGQPYIDALTQIFQKHQKRGRVRFPNVTCSYSGRV</sequence>
<keyword evidence="2 5" id="KW-0489">Methyltransferase</keyword>
<reference evidence="5" key="1">
    <citation type="submission" date="2024-06" db="EMBL/GenBank/DDBJ databases">
        <authorList>
            <person name="Fan A."/>
            <person name="Zhang F.Y."/>
            <person name="Zhang L."/>
        </authorList>
    </citation>
    <scope>NUCLEOTIDE SEQUENCE</scope>
    <source>
        <strain evidence="5">Y61</strain>
    </source>
</reference>
<dbReference type="AlphaFoldDB" id="A0AAU8IGQ6"/>
<evidence type="ECO:0000256" key="3">
    <source>
        <dbReference type="ARBA" id="ARBA00022679"/>
    </source>
</evidence>
<dbReference type="GO" id="GO:0032259">
    <property type="term" value="P:methylation"/>
    <property type="evidence" value="ECO:0007669"/>
    <property type="project" value="UniProtKB-KW"/>
</dbReference>
<dbReference type="RefSeq" id="WP_353948625.1">
    <property type="nucleotide sequence ID" value="NZ_CP159510.1"/>
</dbReference>
<evidence type="ECO:0000256" key="1">
    <source>
        <dbReference type="ARBA" id="ARBA00008361"/>
    </source>
</evidence>
<dbReference type="PANTHER" id="PTHR44942">
    <property type="entry name" value="METHYLTRANSF_11 DOMAIN-CONTAINING PROTEIN"/>
    <property type="match status" value="1"/>
</dbReference>
<dbReference type="PANTHER" id="PTHR44942:SF4">
    <property type="entry name" value="METHYLTRANSFERASE TYPE 11 DOMAIN-CONTAINING PROTEIN"/>
    <property type="match status" value="1"/>
</dbReference>